<reference evidence="2" key="1">
    <citation type="submission" date="2021-01" db="EMBL/GenBank/DDBJ databases">
        <authorList>
            <person name="Kaushik A."/>
        </authorList>
    </citation>
    <scope>NUCLEOTIDE SEQUENCE</scope>
    <source>
        <strain evidence="2">AG6-10EEA</strain>
    </source>
</reference>
<protein>
    <submittedName>
        <fullName evidence="2">Uncharacterized protein</fullName>
    </submittedName>
</protein>
<dbReference type="EMBL" id="CAJMXA010003471">
    <property type="protein sequence ID" value="CAE6497132.1"/>
    <property type="molecule type" value="Genomic_DNA"/>
</dbReference>
<feature type="compositionally biased region" description="Pro residues" evidence="1">
    <location>
        <begin position="883"/>
        <end position="903"/>
    </location>
</feature>
<feature type="region of interest" description="Disordered" evidence="1">
    <location>
        <begin position="349"/>
        <end position="380"/>
    </location>
</feature>
<feature type="compositionally biased region" description="Polar residues" evidence="1">
    <location>
        <begin position="691"/>
        <end position="701"/>
    </location>
</feature>
<gene>
    <name evidence="2" type="ORF">RDB_LOCUS107881</name>
</gene>
<feature type="region of interest" description="Disordered" evidence="1">
    <location>
        <begin position="231"/>
        <end position="250"/>
    </location>
</feature>
<dbReference type="Proteomes" id="UP000663853">
    <property type="component" value="Unassembled WGS sequence"/>
</dbReference>
<feature type="region of interest" description="Disordered" evidence="1">
    <location>
        <begin position="677"/>
        <end position="701"/>
    </location>
</feature>
<sequence>MNDPIAPLLAEIRHLELGHRGPDEELTRSARRIIDQAATNFRNGSSKVWQPPSIKWQPIDCSYSTLFAYHRPAPNKRSLLRTSPLAPPSNIPLLLDWDSGPTELESLGLSGLEEFRSCIKPSAGTLSVAQQLLSKRRRSIGERPQGLIPSLTKKPRFAVPLPSSSSFAIPAASAKVQNVAISVLQSKSSTRGNGSVRLRLGLSRRTNIGSKLESNCPSRTPYDVSVKVKITPRDQTESGPPSFSAAESSDISNSVGGTFALGFKIPDSALTTSRDGKLQVQLPMRTIPTAYRPSNVSKRTISKAAGYTGRVLAPASPSSLADRFTEITETFHLRDSVAPGSCADTSMLSDAAPECPSALPRDATPSSSFLPPPTFSALSTNLLPTSTQRVQPQEGETSNIMSDISLSASLSLSLEESGRSNSLIRKDKTTEGSSRYDLAHLDTSYDLKPNQLMTSVFYDSNQDSNSSQVDQTTYSPNPLAEVLATSNTYESLPWELSQEDDPGITQTHEDYDLRSPVSMAANQRMEAHASGPDDLDIHNHDSSEQIIDSLTPQLISNTGKIGPPDPKKRHSKLGIPSVLYDSSQDSPQPPPRKGNRSDQYDQEQDKHPIVRNIPIPRPSWSPDTSPQSRANYPLSGAQPSSFWGSFPSRTGILPDDLVFASRSLSLEDFEVRRPSDHQLRNASPVGPKSLTPLQPSATHHSNIPIGAANEDTYNMSPPHGAYLTADKRSGMSKLASYSSMEGSLVGSHSPILSFSPLRKPNIPDNSLESIESPDTSLRIDVGRSFRPNPIFKFPVSNPIAELEDDISCESQVLRPKLGSAPHGTQTTSRLALAPDGAPGPENNGLRDNCTSDVPSSDGMPAHEQLAVDEAENAGNQKILQSDAPPPASDHPSPLTPQPQPPSPLVSKIYKGLLHTVIPQPHFLPSLPCPPPSLTEGMLASLISPSFQDWLNKDGTLAQDQAAVAAKFLSDAWGRAAWVIPVRGRAPWEGCSGAIVSLRPIKERKKRIIIWTPASLRSFWMQMAGFRDTKRVGSLSMSFEAVPGKPPNLESSKQSSELKASRSFEFIKLYHDSRVSLKLRTILQVLEFADEDRFGIDANIPKEGEPETVTMRRLLGASTRLALLDSTGHIVLIS</sequence>
<feature type="compositionally biased region" description="Polar residues" evidence="1">
    <location>
        <begin position="621"/>
        <end position="630"/>
    </location>
</feature>
<evidence type="ECO:0000313" key="2">
    <source>
        <dbReference type="EMBL" id="CAE6497132.1"/>
    </source>
</evidence>
<feature type="region of interest" description="Disordered" evidence="1">
    <location>
        <begin position="551"/>
        <end position="638"/>
    </location>
</feature>
<feature type="compositionally biased region" description="Low complexity" evidence="1">
    <location>
        <begin position="363"/>
        <end position="379"/>
    </location>
</feature>
<feature type="compositionally biased region" description="Basic and acidic residues" evidence="1">
    <location>
        <begin position="595"/>
        <end position="608"/>
    </location>
</feature>
<comment type="caution">
    <text evidence="2">The sequence shown here is derived from an EMBL/GenBank/DDBJ whole genome shotgun (WGS) entry which is preliminary data.</text>
</comment>
<organism evidence="2 3">
    <name type="scientific">Rhizoctonia solani</name>
    <dbReference type="NCBI Taxonomy" id="456999"/>
    <lineage>
        <taxon>Eukaryota</taxon>
        <taxon>Fungi</taxon>
        <taxon>Dikarya</taxon>
        <taxon>Basidiomycota</taxon>
        <taxon>Agaricomycotina</taxon>
        <taxon>Agaricomycetes</taxon>
        <taxon>Cantharellales</taxon>
        <taxon>Ceratobasidiaceae</taxon>
        <taxon>Rhizoctonia</taxon>
    </lineage>
</organism>
<name>A0A8H3CSG2_9AGAM</name>
<evidence type="ECO:0000256" key="1">
    <source>
        <dbReference type="SAM" id="MobiDB-lite"/>
    </source>
</evidence>
<accession>A0A8H3CSG2</accession>
<feature type="region of interest" description="Disordered" evidence="1">
    <location>
        <begin position="816"/>
        <end position="860"/>
    </location>
</feature>
<feature type="compositionally biased region" description="Polar residues" evidence="1">
    <location>
        <begin position="237"/>
        <end position="250"/>
    </location>
</feature>
<proteinExistence type="predicted"/>
<evidence type="ECO:0000313" key="3">
    <source>
        <dbReference type="Proteomes" id="UP000663853"/>
    </source>
</evidence>
<dbReference type="AlphaFoldDB" id="A0A8H3CSG2"/>
<feature type="region of interest" description="Disordered" evidence="1">
    <location>
        <begin position="878"/>
        <end position="905"/>
    </location>
</feature>